<evidence type="ECO:0000256" key="1">
    <source>
        <dbReference type="SAM" id="SignalP"/>
    </source>
</evidence>
<evidence type="ECO:0000313" key="2">
    <source>
        <dbReference type="EMBL" id="MCY1077413.1"/>
    </source>
</evidence>
<comment type="caution">
    <text evidence="2">The sequence shown here is derived from an EMBL/GenBank/DDBJ whole genome shotgun (WGS) entry which is preliminary data.</text>
</comment>
<evidence type="ECO:0000313" key="3">
    <source>
        <dbReference type="Proteomes" id="UP001207654"/>
    </source>
</evidence>
<dbReference type="Proteomes" id="UP001207654">
    <property type="component" value="Unassembled WGS sequence"/>
</dbReference>
<accession>A0ABT4A6W9</accession>
<dbReference type="EMBL" id="JAPNKA010000001">
    <property type="protein sequence ID" value="MCY1077413.1"/>
    <property type="molecule type" value="Genomic_DNA"/>
</dbReference>
<gene>
    <name evidence="2" type="ORF">OV287_23355</name>
</gene>
<proteinExistence type="predicted"/>
<keyword evidence="3" id="KW-1185">Reference proteome</keyword>
<dbReference type="RefSeq" id="WP_267536246.1">
    <property type="nucleotide sequence ID" value="NZ_JAPNKA010000001.1"/>
</dbReference>
<reference evidence="2 3" key="1">
    <citation type="submission" date="2022-11" db="EMBL/GenBank/DDBJ databases">
        <title>Minimal conservation of predation-associated metabolite biosynthetic gene clusters underscores biosynthetic potential of Myxococcota including descriptions for ten novel species: Archangium lansinium sp. nov., Myxococcus landrumus sp. nov., Nannocystis bai.</title>
        <authorList>
            <person name="Ahearne A."/>
            <person name="Stevens C."/>
            <person name="Phillips K."/>
        </authorList>
    </citation>
    <scope>NUCLEOTIDE SEQUENCE [LARGE SCALE GENOMIC DNA]</scope>
    <source>
        <strain evidence="2 3">MIWBW</strain>
    </source>
</reference>
<feature type="chain" id="PRO_5046821885" description="Lipoprotein" evidence="1">
    <location>
        <begin position="20"/>
        <end position="321"/>
    </location>
</feature>
<organism evidence="2 3">
    <name type="scientific">Archangium lansingense</name>
    <dbReference type="NCBI Taxonomy" id="2995310"/>
    <lineage>
        <taxon>Bacteria</taxon>
        <taxon>Pseudomonadati</taxon>
        <taxon>Myxococcota</taxon>
        <taxon>Myxococcia</taxon>
        <taxon>Myxococcales</taxon>
        <taxon>Cystobacterineae</taxon>
        <taxon>Archangiaceae</taxon>
        <taxon>Archangium</taxon>
    </lineage>
</organism>
<dbReference type="PROSITE" id="PS51257">
    <property type="entry name" value="PROKAR_LIPOPROTEIN"/>
    <property type="match status" value="1"/>
</dbReference>
<feature type="signal peptide" evidence="1">
    <location>
        <begin position="1"/>
        <end position="19"/>
    </location>
</feature>
<evidence type="ECO:0008006" key="4">
    <source>
        <dbReference type="Google" id="ProtNLM"/>
    </source>
</evidence>
<name>A0ABT4A6W9_9BACT</name>
<protein>
    <recommendedName>
        <fullName evidence="4">Lipoprotein</fullName>
    </recommendedName>
</protein>
<sequence>MSRPTLMRALAALVLSLTACGPSRVELSPRPLDVIHTAALSCPPAPAPVCPAAPVLECPPPPVCPPPPEPPAPVELSFSATAIEPLRAELQVEWHLRGCTPSEVEILGEAGQVVSIYHREPVPVVNVSRPGAPMIERLGLWVRVTCDDGRAHVAGPFIVTDVLRASQVVTLQLESGRTVEHLTALPNGGLVVMTGLVAANDPTVTLNQFCAFKPDGTVFPRCEGMRQHVTGEPRADHPWIEGTRVVAAPVPGALRAWIDYETGAVRSSHIDHTPLPPEATIVPVRPAALQRWEGTWAPAVGDPGRAWVERAGVVALVSLGG</sequence>
<keyword evidence="1" id="KW-0732">Signal</keyword>